<organism evidence="2 3">
    <name type="scientific">Roseateles oligotrophus</name>
    <dbReference type="NCBI Taxonomy" id="1769250"/>
    <lineage>
        <taxon>Bacteria</taxon>
        <taxon>Pseudomonadati</taxon>
        <taxon>Pseudomonadota</taxon>
        <taxon>Betaproteobacteria</taxon>
        <taxon>Burkholderiales</taxon>
        <taxon>Sphaerotilaceae</taxon>
        <taxon>Roseateles</taxon>
    </lineage>
</organism>
<keyword evidence="1" id="KW-0812">Transmembrane</keyword>
<keyword evidence="1" id="KW-1133">Transmembrane helix</keyword>
<feature type="transmembrane region" description="Helical" evidence="1">
    <location>
        <begin position="6"/>
        <end position="24"/>
    </location>
</feature>
<evidence type="ECO:0000256" key="1">
    <source>
        <dbReference type="SAM" id="Phobius"/>
    </source>
</evidence>
<evidence type="ECO:0000313" key="2">
    <source>
        <dbReference type="EMBL" id="MCV2368291.1"/>
    </source>
</evidence>
<name>A0ABT2YE29_9BURK</name>
<proteinExistence type="predicted"/>
<feature type="transmembrane region" description="Helical" evidence="1">
    <location>
        <begin position="44"/>
        <end position="66"/>
    </location>
</feature>
<evidence type="ECO:0000313" key="3">
    <source>
        <dbReference type="Proteomes" id="UP001209701"/>
    </source>
</evidence>
<dbReference type="Pfam" id="PF11137">
    <property type="entry name" value="DUF2909"/>
    <property type="match status" value="1"/>
</dbReference>
<sequence length="75" mass="8063">MKTVFLLAFIGIIGALGAAGLFMLKNSSGSDKSKRGPNMARALALRVGISVALFLFILFSYLMGWIEPSGLPMRQ</sequence>
<keyword evidence="1" id="KW-0472">Membrane</keyword>
<keyword evidence="3" id="KW-1185">Reference proteome</keyword>
<dbReference type="InterPro" id="IPR021313">
    <property type="entry name" value="DUF2909"/>
</dbReference>
<reference evidence="2 3" key="1">
    <citation type="submission" date="2021-11" db="EMBL/GenBank/DDBJ databases">
        <authorList>
            <person name="Liang Q."/>
            <person name="Mou H."/>
            <person name="Liu Z."/>
        </authorList>
    </citation>
    <scope>NUCLEOTIDE SEQUENCE [LARGE SCALE GENOMIC DNA]</scope>
    <source>
        <strain evidence="2 3">CHU3</strain>
    </source>
</reference>
<accession>A0ABT2YE29</accession>
<dbReference type="Proteomes" id="UP001209701">
    <property type="component" value="Unassembled WGS sequence"/>
</dbReference>
<dbReference type="EMBL" id="JAJIRN010000004">
    <property type="protein sequence ID" value="MCV2368291.1"/>
    <property type="molecule type" value="Genomic_DNA"/>
</dbReference>
<gene>
    <name evidence="2" type="ORF">LNV07_09310</name>
</gene>
<dbReference type="RefSeq" id="WP_263570898.1">
    <property type="nucleotide sequence ID" value="NZ_JAJIRN010000004.1"/>
</dbReference>
<comment type="caution">
    <text evidence="2">The sequence shown here is derived from an EMBL/GenBank/DDBJ whole genome shotgun (WGS) entry which is preliminary data.</text>
</comment>
<protein>
    <submittedName>
        <fullName evidence="2">DUF2909 domain-containing protein</fullName>
    </submittedName>
</protein>